<dbReference type="FunFam" id="1.10.8.640:FF:000001">
    <property type="entry name" value="Cytochrome c-type biogenesis protein"/>
    <property type="match status" value="1"/>
</dbReference>
<reference evidence="11 12" key="1">
    <citation type="submission" date="2017-02" db="EMBL/GenBank/DDBJ databases">
        <title>Draft genome sequence of Haemophilus felis CCUG 31170 type strain.</title>
        <authorList>
            <person name="Engstrom-Jakobsson H."/>
            <person name="Salva-Serra F."/>
            <person name="Thorell K."/>
            <person name="Gonzales-Siles L."/>
            <person name="Karlsson R."/>
            <person name="Boulund F."/>
            <person name="Engstrand L."/>
            <person name="Kristiansson E."/>
            <person name="Moore E."/>
        </authorList>
    </citation>
    <scope>NUCLEOTIDE SEQUENCE [LARGE SCALE GENOMIC DNA]</scope>
    <source>
        <strain evidence="11 12">CCUG 31170</strain>
    </source>
</reference>
<evidence type="ECO:0000256" key="5">
    <source>
        <dbReference type="ARBA" id="ARBA00022729"/>
    </source>
</evidence>
<dbReference type="PANTHER" id="PTHR47870:SF1">
    <property type="entry name" value="CYTOCHROME C-TYPE BIOGENESIS PROTEIN CCMH"/>
    <property type="match status" value="1"/>
</dbReference>
<dbReference type="InterPro" id="IPR038297">
    <property type="entry name" value="CcmH/CycL/NrfF/Ccl2_sf"/>
</dbReference>
<organism evidence="11 12">
    <name type="scientific">[Haemophilus] felis</name>
    <dbReference type="NCBI Taxonomy" id="123822"/>
    <lineage>
        <taxon>Bacteria</taxon>
        <taxon>Pseudomonadati</taxon>
        <taxon>Pseudomonadota</taxon>
        <taxon>Gammaproteobacteria</taxon>
        <taxon>Pasteurellales</taxon>
        <taxon>Pasteurellaceae</taxon>
    </lineage>
</organism>
<dbReference type="PANTHER" id="PTHR47870">
    <property type="entry name" value="CYTOCHROME C-TYPE BIOGENESIS PROTEIN CCMH"/>
    <property type="match status" value="1"/>
</dbReference>
<keyword evidence="9" id="KW-0812">Transmembrane</keyword>
<evidence type="ECO:0000256" key="4">
    <source>
        <dbReference type="ARBA" id="ARBA00022723"/>
    </source>
</evidence>
<feature type="domain" description="CcmH/CycL/Ccl2/NrfF N-terminal" evidence="10">
    <location>
        <begin position="12"/>
        <end position="155"/>
    </location>
</feature>
<feature type="signal peptide" evidence="9">
    <location>
        <begin position="1"/>
        <end position="21"/>
    </location>
</feature>
<comment type="function">
    <text evidence="9">Possible subunit of a heme lyase.</text>
</comment>
<keyword evidence="7" id="KW-0574">Periplasm</keyword>
<dbReference type="AlphaFoldDB" id="A0A1T0B8E9"/>
<dbReference type="GO" id="GO:0046872">
    <property type="term" value="F:metal ion binding"/>
    <property type="evidence" value="ECO:0007669"/>
    <property type="project" value="UniProtKB-KW"/>
</dbReference>
<evidence type="ECO:0000256" key="6">
    <source>
        <dbReference type="ARBA" id="ARBA00022748"/>
    </source>
</evidence>
<dbReference type="CDD" id="cd16378">
    <property type="entry name" value="CcmH_N"/>
    <property type="match status" value="1"/>
</dbReference>
<keyword evidence="9" id="KW-1133">Transmembrane helix</keyword>
<keyword evidence="12" id="KW-1185">Reference proteome</keyword>
<comment type="subcellular location">
    <subcellularLocation>
        <location evidence="1">Periplasm</location>
    </subcellularLocation>
</comment>
<dbReference type="Proteomes" id="UP000190023">
    <property type="component" value="Unassembled WGS sequence"/>
</dbReference>
<comment type="similarity">
    <text evidence="2 9">Belongs to the CcmH/CycL/Ccl2/NrfF family.</text>
</comment>
<dbReference type="Pfam" id="PF03918">
    <property type="entry name" value="CcmH"/>
    <property type="match status" value="1"/>
</dbReference>
<evidence type="ECO:0000256" key="1">
    <source>
        <dbReference type="ARBA" id="ARBA00004418"/>
    </source>
</evidence>
<name>A0A1T0B8E9_9PAST</name>
<evidence type="ECO:0000256" key="9">
    <source>
        <dbReference type="RuleBase" id="RU364112"/>
    </source>
</evidence>
<dbReference type="OrthoDB" id="9804975at2"/>
<gene>
    <name evidence="11" type="ORF">B0188_01995</name>
</gene>
<dbReference type="InterPro" id="IPR051263">
    <property type="entry name" value="C-type_cytochrome_biogenesis"/>
</dbReference>
<dbReference type="GO" id="GO:0005886">
    <property type="term" value="C:plasma membrane"/>
    <property type="evidence" value="ECO:0007669"/>
    <property type="project" value="TreeGrafter"/>
</dbReference>
<dbReference type="STRING" id="123822.B0188_01995"/>
<evidence type="ECO:0000256" key="7">
    <source>
        <dbReference type="ARBA" id="ARBA00022764"/>
    </source>
</evidence>
<keyword evidence="9" id="KW-0472">Membrane</keyword>
<dbReference type="EMBL" id="MUYB01000007">
    <property type="protein sequence ID" value="OOS06523.1"/>
    <property type="molecule type" value="Genomic_DNA"/>
</dbReference>
<evidence type="ECO:0000256" key="8">
    <source>
        <dbReference type="ARBA" id="ARBA00023004"/>
    </source>
</evidence>
<keyword evidence="5 9" id="KW-0732">Signal</keyword>
<evidence type="ECO:0000259" key="10">
    <source>
        <dbReference type="Pfam" id="PF03918"/>
    </source>
</evidence>
<protein>
    <recommendedName>
        <fullName evidence="9">Cytochrome c-type biogenesis protein</fullName>
    </recommendedName>
</protein>
<feature type="transmembrane region" description="Helical" evidence="9">
    <location>
        <begin position="104"/>
        <end position="122"/>
    </location>
</feature>
<keyword evidence="4 9" id="KW-0479">Metal-binding</keyword>
<evidence type="ECO:0000256" key="3">
    <source>
        <dbReference type="ARBA" id="ARBA00022617"/>
    </source>
</evidence>
<dbReference type="GO" id="GO:0042597">
    <property type="term" value="C:periplasmic space"/>
    <property type="evidence" value="ECO:0007669"/>
    <property type="project" value="UniProtKB-SubCell"/>
</dbReference>
<evidence type="ECO:0000313" key="12">
    <source>
        <dbReference type="Proteomes" id="UP000190023"/>
    </source>
</evidence>
<sequence>MIRKLCLFLIGLCFLNNGFTAIEARQFASPQQEKNYHTLTQELRCPQCQNNNIADSNATIAVDMRDKVFELLQQGYNKQQVVDYMVARYGNFVTYDPPLTPATAILWLAPLSLILFGILLVWRRNKSSKNTTTMEDKKINNQLSNEEQQRLQRLLNTSPREKQQ</sequence>
<dbReference type="Gene3D" id="1.10.8.640">
    <property type="entry name" value="Cytochrome C biogenesis protein"/>
    <property type="match status" value="1"/>
</dbReference>
<proteinExistence type="inferred from homology"/>
<comment type="caution">
    <text evidence="11">The sequence shown here is derived from an EMBL/GenBank/DDBJ whole genome shotgun (WGS) entry which is preliminary data.</text>
</comment>
<keyword evidence="3 9" id="KW-0349">Heme</keyword>
<dbReference type="InterPro" id="IPR005616">
    <property type="entry name" value="CcmH/CycL/Ccl2/NrfF_N"/>
</dbReference>
<keyword evidence="8 9" id="KW-0408">Iron</keyword>
<evidence type="ECO:0000313" key="11">
    <source>
        <dbReference type="EMBL" id="OOS06523.1"/>
    </source>
</evidence>
<evidence type="ECO:0000256" key="2">
    <source>
        <dbReference type="ARBA" id="ARBA00010342"/>
    </source>
</evidence>
<dbReference type="GO" id="GO:0017004">
    <property type="term" value="P:cytochrome complex assembly"/>
    <property type="evidence" value="ECO:0007669"/>
    <property type="project" value="UniProtKB-KW"/>
</dbReference>
<keyword evidence="6" id="KW-0201">Cytochrome c-type biogenesis</keyword>
<accession>A0A1T0B8E9</accession>
<feature type="chain" id="PRO_5011815867" description="Cytochrome c-type biogenesis protein" evidence="9">
    <location>
        <begin position="22"/>
        <end position="164"/>
    </location>
</feature>